<dbReference type="AlphaFoldDB" id="A0A8J7NKE2"/>
<feature type="non-terminal residue" evidence="21">
    <location>
        <position position="782"/>
    </location>
</feature>
<dbReference type="GO" id="GO:0005829">
    <property type="term" value="C:cytosol"/>
    <property type="evidence" value="ECO:0007669"/>
    <property type="project" value="TreeGrafter"/>
</dbReference>
<feature type="domain" description="Telomere length regulation protein conserved" evidence="19">
    <location>
        <begin position="194"/>
        <end position="302"/>
    </location>
</feature>
<evidence type="ECO:0000256" key="3">
    <source>
        <dbReference type="ARBA" id="ARBA00004536"/>
    </source>
</evidence>
<dbReference type="InterPro" id="IPR038528">
    <property type="entry name" value="TEL2_C_sf"/>
</dbReference>
<feature type="transmembrane region" description="Helical" evidence="18">
    <location>
        <begin position="725"/>
        <end position="747"/>
    </location>
</feature>
<dbReference type="Pfam" id="PF10193">
    <property type="entry name" value="Telomere_reg-2"/>
    <property type="match status" value="1"/>
</dbReference>
<keyword evidence="13" id="KW-0539">Nucleus</keyword>
<evidence type="ECO:0000256" key="10">
    <source>
        <dbReference type="ARBA" id="ARBA00022949"/>
    </source>
</evidence>
<dbReference type="FunFam" id="1.25.40.720:FF:000003">
    <property type="entry name" value="Telomere length regulation protein TEL2 homolog"/>
    <property type="match status" value="1"/>
</dbReference>
<evidence type="ECO:0000259" key="19">
    <source>
        <dbReference type="Pfam" id="PF10193"/>
    </source>
</evidence>
<evidence type="ECO:0000313" key="22">
    <source>
        <dbReference type="Proteomes" id="UP000736164"/>
    </source>
</evidence>
<evidence type="ECO:0000256" key="12">
    <source>
        <dbReference type="ARBA" id="ARBA00023136"/>
    </source>
</evidence>
<feature type="transmembrane region" description="Helical" evidence="18">
    <location>
        <begin position="657"/>
        <end position="678"/>
    </location>
</feature>
<evidence type="ECO:0000259" key="20">
    <source>
        <dbReference type="Pfam" id="PF25320"/>
    </source>
</evidence>
<dbReference type="InterPro" id="IPR051970">
    <property type="entry name" value="TEL2_Regulation"/>
</dbReference>
<feature type="transmembrane region" description="Helical" evidence="18">
    <location>
        <begin position="693"/>
        <end position="713"/>
    </location>
</feature>
<dbReference type="InterPro" id="IPR057348">
    <property type="entry name" value="TELO2_ARM"/>
</dbReference>
<evidence type="ECO:0000256" key="4">
    <source>
        <dbReference type="ARBA" id="ARBA00004651"/>
    </source>
</evidence>
<evidence type="ECO:0000256" key="1">
    <source>
        <dbReference type="ARBA" id="ARBA00004123"/>
    </source>
</evidence>
<feature type="region of interest" description="Disordered" evidence="17">
    <location>
        <begin position="114"/>
        <end position="194"/>
    </location>
</feature>
<evidence type="ECO:0000256" key="8">
    <source>
        <dbReference type="ARBA" id="ARBA00022490"/>
    </source>
</evidence>
<evidence type="ECO:0000256" key="7">
    <source>
        <dbReference type="ARBA" id="ARBA00022475"/>
    </source>
</evidence>
<name>A0A8J7NKE2_ATRSP</name>
<dbReference type="GO" id="GO:0051083">
    <property type="term" value="P:'de novo' cotranslational protein folding"/>
    <property type="evidence" value="ECO:0007669"/>
    <property type="project" value="TreeGrafter"/>
</dbReference>
<keyword evidence="7" id="KW-1003">Cell membrane</keyword>
<evidence type="ECO:0000256" key="15">
    <source>
        <dbReference type="ARBA" id="ARBA00067890"/>
    </source>
</evidence>
<protein>
    <recommendedName>
        <fullName evidence="6">Telomere length regulation protein TEL2 homolog</fullName>
    </recommendedName>
    <alternativeName>
        <fullName evidence="16">Claudin-like protein 24</fullName>
    </alternativeName>
    <alternativeName>
        <fullName evidence="15">Transmembrane protein 204</fullName>
    </alternativeName>
</protein>
<dbReference type="PANTHER" id="PTHR15830:SF10">
    <property type="entry name" value="TELOMERE LENGTH REGULATION PROTEIN TEL2 HOMOLOG"/>
    <property type="match status" value="1"/>
</dbReference>
<sequence length="782" mass="86293">LCPQVLRALLEAWCSGSAVRHTPLEQQLYLSRALLLCAAQLTEAELRDLRAEILQRMMGGMQCHLDSSVSRVRRLGMVVGECLSARLDPEGTHLKFQYDHDAETQELVSLMSPLPTSESLSEDTPAADRTESPPNGSESADRGQRSTTQPDSHQISMGTEQTADKGDDSELDSDDELTPYDMSQDQKLSEAPPPRYLRDCLEALTTSGDPGKVEASLQAAEGLIRRNAAAAREVSVQLTKVLLHLEDSYNTAGFLGLRQGAMVALAVTDPIPVAEFLTTEFFALNYSLCHRMDILEVLVRSAQELSQPITAQQRPSLRMQPVATAVTSDPHGPALPWRQVVDQRIESKTRRFSKARHAPPSCFAPVAGHFFFPLLRNYDRPQVTFDLLGSDHLLLGRLVHTLGLLMHLAANAPVATQMGRALLDFVWAVRYHVDQVVRRGVLFAVCAVFLSMPSQHLLAELSEHLLETRAWLTVARHPSGGKCVAVVIQCGWKSSLGKGTLQLERQDTSGKWRTGAEEISGYPLPSDQQGLTRQRGRAERDCPAAVESREAGGYMAVQRLVAAAVAVALLSLILNNVAAFTPSWVFQALEDGRKRSVGLWRMCPAAERAREVAVVASTVRHSQEGENQCQTLSWGSEYSGFQESRSTVKLQFDMMRACNLIATVALTAGQLIFLLGLMKLPFITHDSQWWEEAIAALFQLASFVLVIGLVTFYRIGPYTHLSWSCYVNIGACLLATLAAALLIWNILHRREDCLSPRVIVISHSLTAPFRPRLNNDYVESPC</sequence>
<evidence type="ECO:0000256" key="18">
    <source>
        <dbReference type="SAM" id="Phobius"/>
    </source>
</evidence>
<feature type="non-terminal residue" evidence="21">
    <location>
        <position position="1"/>
    </location>
</feature>
<reference evidence="21" key="1">
    <citation type="journal article" date="2021" name="Cell">
        <title>Tracing the genetic footprints of vertebrate landing in non-teleost ray-finned fishes.</title>
        <authorList>
            <person name="Bi X."/>
            <person name="Wang K."/>
            <person name="Yang L."/>
            <person name="Pan H."/>
            <person name="Jiang H."/>
            <person name="Wei Q."/>
            <person name="Fang M."/>
            <person name="Yu H."/>
            <person name="Zhu C."/>
            <person name="Cai Y."/>
            <person name="He Y."/>
            <person name="Gan X."/>
            <person name="Zeng H."/>
            <person name="Yu D."/>
            <person name="Zhu Y."/>
            <person name="Jiang H."/>
            <person name="Qiu Q."/>
            <person name="Yang H."/>
            <person name="Zhang Y.E."/>
            <person name="Wang W."/>
            <person name="Zhu M."/>
            <person name="He S."/>
            <person name="Zhang G."/>
        </authorList>
    </citation>
    <scope>NUCLEOTIDE SEQUENCE</scope>
    <source>
        <strain evidence="21">Allg_001</strain>
    </source>
</reference>
<evidence type="ECO:0000256" key="17">
    <source>
        <dbReference type="SAM" id="MobiDB-lite"/>
    </source>
</evidence>
<comment type="function">
    <text evidence="14">Can influence paracellular permeability. Appears to be involved in cell-cell interactions through adherens.</text>
</comment>
<dbReference type="FunFam" id="1.25.40.720:FF:000001">
    <property type="entry name" value="Telomere length regulation protein TEL2"/>
    <property type="match status" value="1"/>
</dbReference>
<evidence type="ECO:0000313" key="21">
    <source>
        <dbReference type="EMBL" id="MBN3315389.1"/>
    </source>
</evidence>
<comment type="similarity">
    <text evidence="5">Belongs to the TEL2 family.</text>
</comment>
<dbReference type="Pfam" id="PF25320">
    <property type="entry name" value="TELO2_ARM"/>
    <property type="match status" value="1"/>
</dbReference>
<dbReference type="Gene3D" id="1.20.140.150">
    <property type="match status" value="1"/>
</dbReference>
<dbReference type="Gene3D" id="1.25.40.720">
    <property type="entry name" value="Telomere length regulation protein 2, C-terminal domain"/>
    <property type="match status" value="2"/>
</dbReference>
<comment type="caution">
    <text evidence="21">The sequence shown here is derived from an EMBL/GenBank/DDBJ whole genome shotgun (WGS) entry which is preliminary data.</text>
</comment>
<dbReference type="FunFam" id="1.20.140.150:FF:000008">
    <property type="entry name" value="Transmembrane protein 204"/>
    <property type="match status" value="1"/>
</dbReference>
<accession>A0A8J7NKE2</accession>
<evidence type="ECO:0000256" key="9">
    <source>
        <dbReference type="ARBA" id="ARBA00022692"/>
    </source>
</evidence>
<keyword evidence="9 18" id="KW-0812">Transmembrane</keyword>
<evidence type="ECO:0000256" key="14">
    <source>
        <dbReference type="ARBA" id="ARBA00057987"/>
    </source>
</evidence>
<gene>
    <name evidence="21" type="primary">Telo2</name>
    <name evidence="21" type="ORF">GTO95_0008936</name>
</gene>
<dbReference type="Proteomes" id="UP000736164">
    <property type="component" value="Unassembled WGS sequence"/>
</dbReference>
<keyword evidence="11 18" id="KW-1133">Transmembrane helix</keyword>
<dbReference type="GO" id="GO:0051879">
    <property type="term" value="F:Hsp90 protein binding"/>
    <property type="evidence" value="ECO:0007669"/>
    <property type="project" value="TreeGrafter"/>
</dbReference>
<feature type="compositionally biased region" description="Acidic residues" evidence="17">
    <location>
        <begin position="169"/>
        <end position="178"/>
    </location>
</feature>
<dbReference type="GO" id="GO:0042162">
    <property type="term" value="F:telomeric DNA binding"/>
    <property type="evidence" value="ECO:0007669"/>
    <property type="project" value="TreeGrafter"/>
</dbReference>
<dbReference type="GO" id="GO:0005912">
    <property type="term" value="C:adherens junction"/>
    <property type="evidence" value="ECO:0007669"/>
    <property type="project" value="UniProtKB-SubCell"/>
</dbReference>
<dbReference type="PANTHER" id="PTHR15830">
    <property type="entry name" value="TELOMERE LENGTH REGULATION PROTEIN TEL2 FAMILY MEMBER"/>
    <property type="match status" value="1"/>
</dbReference>
<evidence type="ECO:0000256" key="6">
    <source>
        <dbReference type="ARBA" id="ARBA00018231"/>
    </source>
</evidence>
<evidence type="ECO:0000256" key="2">
    <source>
        <dbReference type="ARBA" id="ARBA00004496"/>
    </source>
</evidence>
<evidence type="ECO:0000256" key="16">
    <source>
        <dbReference type="ARBA" id="ARBA00083504"/>
    </source>
</evidence>
<evidence type="ECO:0000256" key="5">
    <source>
        <dbReference type="ARBA" id="ARBA00006133"/>
    </source>
</evidence>
<feature type="compositionally biased region" description="Polar residues" evidence="17">
    <location>
        <begin position="145"/>
        <end position="161"/>
    </location>
</feature>
<keyword evidence="22" id="KW-1185">Reference proteome</keyword>
<keyword evidence="10" id="KW-0965">Cell junction</keyword>
<keyword evidence="8" id="KW-0963">Cytoplasm</keyword>
<evidence type="ECO:0000256" key="13">
    <source>
        <dbReference type="ARBA" id="ARBA00023242"/>
    </source>
</evidence>
<dbReference type="InterPro" id="IPR019337">
    <property type="entry name" value="Telomere_length_regulation_dom"/>
</dbReference>
<organism evidence="21 22">
    <name type="scientific">Atractosteus spatula</name>
    <name type="common">Alligator gar</name>
    <name type="synonym">Lepisosteus spatula</name>
    <dbReference type="NCBI Taxonomy" id="7917"/>
    <lineage>
        <taxon>Eukaryota</taxon>
        <taxon>Metazoa</taxon>
        <taxon>Chordata</taxon>
        <taxon>Craniata</taxon>
        <taxon>Vertebrata</taxon>
        <taxon>Euteleostomi</taxon>
        <taxon>Actinopterygii</taxon>
        <taxon>Neopterygii</taxon>
        <taxon>Holostei</taxon>
        <taxon>Semionotiformes</taxon>
        <taxon>Lepisosteidae</taxon>
        <taxon>Atractosteus</taxon>
    </lineage>
</organism>
<proteinExistence type="inferred from homology"/>
<evidence type="ECO:0000256" key="11">
    <source>
        <dbReference type="ARBA" id="ARBA00022989"/>
    </source>
</evidence>
<feature type="domain" description="TELO2 ARM repeat" evidence="20">
    <location>
        <begin position="4"/>
        <end position="90"/>
    </location>
</feature>
<dbReference type="GO" id="GO:0005634">
    <property type="term" value="C:nucleus"/>
    <property type="evidence" value="ECO:0007669"/>
    <property type="project" value="UniProtKB-SubCell"/>
</dbReference>
<dbReference type="EMBL" id="JAAWVO010020884">
    <property type="protein sequence ID" value="MBN3315389.1"/>
    <property type="molecule type" value="Genomic_DNA"/>
</dbReference>
<dbReference type="GO" id="GO:0005886">
    <property type="term" value="C:plasma membrane"/>
    <property type="evidence" value="ECO:0007669"/>
    <property type="project" value="UniProtKB-SubCell"/>
</dbReference>
<feature type="transmembrane region" description="Helical" evidence="18">
    <location>
        <begin position="560"/>
        <end position="586"/>
    </location>
</feature>
<keyword evidence="12 18" id="KW-0472">Membrane</keyword>
<comment type="subcellular location">
    <subcellularLocation>
        <location evidence="3">Cell junction</location>
        <location evidence="3">Adherens junction</location>
    </subcellularLocation>
    <subcellularLocation>
        <location evidence="4">Cell membrane</location>
        <topology evidence="4">Multi-pass membrane protein</topology>
    </subcellularLocation>
    <subcellularLocation>
        <location evidence="2">Cytoplasm</location>
    </subcellularLocation>
    <subcellularLocation>
        <location evidence="1">Nucleus</location>
    </subcellularLocation>
</comment>